<protein>
    <recommendedName>
        <fullName evidence="7">EamA domain-containing protein</fullName>
    </recommendedName>
</protein>
<dbReference type="Pfam" id="PF00892">
    <property type="entry name" value="EamA"/>
    <property type="match status" value="2"/>
</dbReference>
<evidence type="ECO:0000256" key="4">
    <source>
        <dbReference type="ARBA" id="ARBA00023136"/>
    </source>
</evidence>
<dbReference type="PANTHER" id="PTHR22911:SF6">
    <property type="entry name" value="SOLUTE CARRIER FAMILY 35 MEMBER G1"/>
    <property type="match status" value="1"/>
</dbReference>
<feature type="transmembrane region" description="Helical" evidence="6">
    <location>
        <begin position="410"/>
        <end position="428"/>
    </location>
</feature>
<dbReference type="PANTHER" id="PTHR22911">
    <property type="entry name" value="ACYL-MALONYL CONDENSING ENZYME-RELATED"/>
    <property type="match status" value="1"/>
</dbReference>
<feature type="transmembrane region" description="Helical" evidence="6">
    <location>
        <begin position="203"/>
        <end position="222"/>
    </location>
</feature>
<feature type="transmembrane region" description="Helical" evidence="6">
    <location>
        <begin position="234"/>
        <end position="257"/>
    </location>
</feature>
<reference evidence="9" key="1">
    <citation type="journal article" date="2017" name="bioRxiv">
        <title>Conservation of a gene cluster reveals novel cercosporin biosynthetic mechanisms and extends production to the genus Colletotrichum.</title>
        <authorList>
            <person name="de Jonge R."/>
            <person name="Ebert M.K."/>
            <person name="Huitt-Roehl C.R."/>
            <person name="Pal P."/>
            <person name="Suttle J.C."/>
            <person name="Spanner R.E."/>
            <person name="Neubauer J.D."/>
            <person name="Jurick W.M.II."/>
            <person name="Stott K.A."/>
            <person name="Secor G.A."/>
            <person name="Thomma B.P.H.J."/>
            <person name="Van de Peer Y."/>
            <person name="Townsend C.A."/>
            <person name="Bolton M.D."/>
        </authorList>
    </citation>
    <scope>NUCLEOTIDE SEQUENCE [LARGE SCALE GENOMIC DNA]</scope>
    <source>
        <strain evidence="9">CBS538.71</strain>
    </source>
</reference>
<accession>A0A2S6CLG2</accession>
<feature type="transmembrane region" description="Helical" evidence="6">
    <location>
        <begin position="142"/>
        <end position="164"/>
    </location>
</feature>
<organism evidence="8 9">
    <name type="scientific">Cercospora berteroae</name>
    <dbReference type="NCBI Taxonomy" id="357750"/>
    <lineage>
        <taxon>Eukaryota</taxon>
        <taxon>Fungi</taxon>
        <taxon>Dikarya</taxon>
        <taxon>Ascomycota</taxon>
        <taxon>Pezizomycotina</taxon>
        <taxon>Dothideomycetes</taxon>
        <taxon>Dothideomycetidae</taxon>
        <taxon>Mycosphaerellales</taxon>
        <taxon>Mycosphaerellaceae</taxon>
        <taxon>Cercospora</taxon>
    </lineage>
</organism>
<proteinExistence type="predicted"/>
<dbReference type="InterPro" id="IPR000620">
    <property type="entry name" value="EamA_dom"/>
</dbReference>
<sequence>MNARRASGEGDKVSLSPPPHSREDAKVAYPAKSEDQQATTRGPESFLSAPPAGPVRAESPDAWSILSTEEFEQIGLIRRPSRTSQADDGLPKDESLRARFRASWFRNKGIFLMVLAQFFGVLMNVTTRILEVEGNHGNGLHPFQILFARMGITALLAMAYMHYAKTPHVPFGAPEVRGLLVARGFFGFFGVFGMYYSLLYLPLADAVVITFLAPGLSCWVCSKLINEPFTRAEMIGTFVSLVGVLFIAHPASLFNAIRNAADEPPAGSPGDASPSQPDAGDYDNVTPMQRLAGVGVALVGVCGATGAFTTIRWIGTRAHPLISVNYFAVWCTFISIVMQLALPSIGFLLPSGVKEWGLLFFLGVCGFVMQFLLAAALSYEKSSRVTNMTYTQMLFAIAFEKLAFGHTPGILSIIGSSLILGSAIVVAFQRNSGETKEQTEGSGGRNDEEAQTGLMADVEPSGGFEQMSLQEAQVRTSR</sequence>
<evidence type="ECO:0000256" key="3">
    <source>
        <dbReference type="ARBA" id="ARBA00022989"/>
    </source>
</evidence>
<feature type="region of interest" description="Disordered" evidence="5">
    <location>
        <begin position="434"/>
        <end position="478"/>
    </location>
</feature>
<feature type="domain" description="EamA" evidence="7">
    <location>
        <begin position="293"/>
        <end position="427"/>
    </location>
</feature>
<dbReference type="SUPFAM" id="SSF103481">
    <property type="entry name" value="Multidrug resistance efflux transporter EmrE"/>
    <property type="match status" value="2"/>
</dbReference>
<feature type="transmembrane region" description="Helical" evidence="6">
    <location>
        <begin position="326"/>
        <end position="350"/>
    </location>
</feature>
<comment type="caution">
    <text evidence="8">The sequence shown here is derived from an EMBL/GenBank/DDBJ whole genome shotgun (WGS) entry which is preliminary data.</text>
</comment>
<feature type="domain" description="EamA" evidence="7">
    <location>
        <begin position="108"/>
        <end position="247"/>
    </location>
</feature>
<comment type="subcellular location">
    <subcellularLocation>
        <location evidence="1">Membrane</location>
        <topology evidence="1">Multi-pass membrane protein</topology>
    </subcellularLocation>
</comment>
<dbReference type="GO" id="GO:0016020">
    <property type="term" value="C:membrane"/>
    <property type="evidence" value="ECO:0007669"/>
    <property type="project" value="UniProtKB-SubCell"/>
</dbReference>
<evidence type="ECO:0000313" key="8">
    <source>
        <dbReference type="EMBL" id="PPJ60575.1"/>
    </source>
</evidence>
<keyword evidence="3 6" id="KW-1133">Transmembrane helix</keyword>
<dbReference type="Proteomes" id="UP000237631">
    <property type="component" value="Unassembled WGS sequence"/>
</dbReference>
<keyword evidence="4 6" id="KW-0472">Membrane</keyword>
<dbReference type="InterPro" id="IPR037185">
    <property type="entry name" value="EmrE-like"/>
</dbReference>
<feature type="transmembrane region" description="Helical" evidence="6">
    <location>
        <begin position="176"/>
        <end position="197"/>
    </location>
</feature>
<keyword evidence="9" id="KW-1185">Reference proteome</keyword>
<keyword evidence="2 6" id="KW-0812">Transmembrane</keyword>
<dbReference type="EMBL" id="PNEN01000253">
    <property type="protein sequence ID" value="PPJ60575.1"/>
    <property type="molecule type" value="Genomic_DNA"/>
</dbReference>
<dbReference type="OrthoDB" id="306876at2759"/>
<dbReference type="AlphaFoldDB" id="A0A2S6CLG2"/>
<feature type="transmembrane region" description="Helical" evidence="6">
    <location>
        <begin position="356"/>
        <end position="378"/>
    </location>
</feature>
<name>A0A2S6CLG2_9PEZI</name>
<evidence type="ECO:0000256" key="1">
    <source>
        <dbReference type="ARBA" id="ARBA00004141"/>
    </source>
</evidence>
<gene>
    <name evidence="8" type="ORF">CBER1_08144</name>
</gene>
<feature type="transmembrane region" description="Helical" evidence="6">
    <location>
        <begin position="109"/>
        <end position="130"/>
    </location>
</feature>
<evidence type="ECO:0000313" key="9">
    <source>
        <dbReference type="Proteomes" id="UP000237631"/>
    </source>
</evidence>
<feature type="compositionally biased region" description="Basic and acidic residues" evidence="5">
    <location>
        <begin position="1"/>
        <end position="12"/>
    </location>
</feature>
<feature type="region of interest" description="Disordered" evidence="5">
    <location>
        <begin position="1"/>
        <end position="59"/>
    </location>
</feature>
<dbReference type="STRING" id="357750.A0A2S6CLG2"/>
<evidence type="ECO:0000259" key="7">
    <source>
        <dbReference type="Pfam" id="PF00892"/>
    </source>
</evidence>
<evidence type="ECO:0000256" key="2">
    <source>
        <dbReference type="ARBA" id="ARBA00022692"/>
    </source>
</evidence>
<feature type="compositionally biased region" description="Polar residues" evidence="5">
    <location>
        <begin position="467"/>
        <end position="478"/>
    </location>
</feature>
<feature type="transmembrane region" description="Helical" evidence="6">
    <location>
        <begin position="291"/>
        <end position="314"/>
    </location>
</feature>
<evidence type="ECO:0000256" key="5">
    <source>
        <dbReference type="SAM" id="MobiDB-lite"/>
    </source>
</evidence>
<evidence type="ECO:0000256" key="6">
    <source>
        <dbReference type="SAM" id="Phobius"/>
    </source>
</evidence>